<dbReference type="GO" id="GO:0005524">
    <property type="term" value="F:ATP binding"/>
    <property type="evidence" value="ECO:0007669"/>
    <property type="project" value="UniProtKB-UniRule"/>
</dbReference>
<dbReference type="PANTHER" id="PTHR11070:SF23">
    <property type="entry name" value="RECBCD ENZYME SUBUNIT RECB"/>
    <property type="match status" value="1"/>
</dbReference>
<dbReference type="SUPFAM" id="SSF52540">
    <property type="entry name" value="P-loop containing nucleoside triphosphate hydrolases"/>
    <property type="match status" value="1"/>
</dbReference>
<dbReference type="InterPro" id="IPR038726">
    <property type="entry name" value="PDDEXK_AddAB-type"/>
</dbReference>
<dbReference type="SUPFAM" id="SSF52980">
    <property type="entry name" value="Restriction endonuclease-like"/>
    <property type="match status" value="1"/>
</dbReference>
<name>A0A7C3SIW5_9BACT</name>
<accession>A0A7C3SIW5</accession>
<dbReference type="PANTHER" id="PTHR11070">
    <property type="entry name" value="UVRD / RECB / PCRA DNA HELICASE FAMILY MEMBER"/>
    <property type="match status" value="1"/>
</dbReference>
<protein>
    <recommendedName>
        <fullName evidence="12">DNA 3'-5' helicase</fullName>
        <ecNumber evidence="12">5.6.2.4</ecNumber>
    </recommendedName>
</protein>
<keyword evidence="2 14" id="KW-0547">Nucleotide-binding</keyword>
<evidence type="ECO:0000256" key="3">
    <source>
        <dbReference type="ARBA" id="ARBA00022763"/>
    </source>
</evidence>
<feature type="binding site" evidence="14">
    <location>
        <begin position="31"/>
        <end position="38"/>
    </location>
    <ligand>
        <name>ATP</name>
        <dbReference type="ChEBI" id="CHEBI:30616"/>
    </ligand>
</feature>
<dbReference type="InterPro" id="IPR027417">
    <property type="entry name" value="P-loop_NTPase"/>
</dbReference>
<evidence type="ECO:0000256" key="7">
    <source>
        <dbReference type="ARBA" id="ARBA00022840"/>
    </source>
</evidence>
<keyword evidence="9" id="KW-0234">DNA repair</keyword>
<comment type="catalytic activity">
    <reaction evidence="13">
        <text>ATP + H2O = ADP + phosphate + H(+)</text>
        <dbReference type="Rhea" id="RHEA:13065"/>
        <dbReference type="ChEBI" id="CHEBI:15377"/>
        <dbReference type="ChEBI" id="CHEBI:15378"/>
        <dbReference type="ChEBI" id="CHEBI:30616"/>
        <dbReference type="ChEBI" id="CHEBI:43474"/>
        <dbReference type="ChEBI" id="CHEBI:456216"/>
        <dbReference type="EC" id="5.6.2.4"/>
    </reaction>
</comment>
<evidence type="ECO:0000256" key="9">
    <source>
        <dbReference type="ARBA" id="ARBA00023204"/>
    </source>
</evidence>
<evidence type="ECO:0000256" key="1">
    <source>
        <dbReference type="ARBA" id="ARBA00022722"/>
    </source>
</evidence>
<evidence type="ECO:0000256" key="6">
    <source>
        <dbReference type="ARBA" id="ARBA00022839"/>
    </source>
</evidence>
<keyword evidence="3" id="KW-0227">DNA damage</keyword>
<dbReference type="GO" id="GO:0009338">
    <property type="term" value="C:exodeoxyribonuclease V complex"/>
    <property type="evidence" value="ECO:0007669"/>
    <property type="project" value="TreeGrafter"/>
</dbReference>
<comment type="caution">
    <text evidence="17">The sequence shown here is derived from an EMBL/GenBank/DDBJ whole genome shotgun (WGS) entry which is preliminary data.</text>
</comment>
<dbReference type="InterPro" id="IPR014017">
    <property type="entry name" value="DNA_helicase_UvrD-like_C"/>
</dbReference>
<keyword evidence="1" id="KW-0540">Nuclease</keyword>
<evidence type="ECO:0000256" key="11">
    <source>
        <dbReference type="ARBA" id="ARBA00034617"/>
    </source>
</evidence>
<dbReference type="InterPro" id="IPR014016">
    <property type="entry name" value="UvrD-like_ATP-bd"/>
</dbReference>
<keyword evidence="4 14" id="KW-0378">Hydrolase</keyword>
<keyword evidence="7 14" id="KW-0067">ATP-binding</keyword>
<dbReference type="EMBL" id="DTHB01000042">
    <property type="protein sequence ID" value="HGB14680.1"/>
    <property type="molecule type" value="Genomic_DNA"/>
</dbReference>
<dbReference type="InterPro" id="IPR011604">
    <property type="entry name" value="PDDEXK-like_dom_sf"/>
</dbReference>
<dbReference type="AlphaFoldDB" id="A0A7C3SIW5"/>
<dbReference type="Pfam" id="PF12705">
    <property type="entry name" value="PDDEXK_1"/>
    <property type="match status" value="1"/>
</dbReference>
<sequence>MTGLPRNQELPLDQEARDRALDPRESFHLEAPAGSGKTSVLLARFLTLLARVDAPEELLALTFTRKAAGELRARIMQLLGPGAEPRPDASPMDRKLADLAQEVFRHFSRQRVPLQEVLTPERLPVMTFHGFCARLLPLAPQESGVPLEFRLVEEEEAEWLKQEALEEMRRQLAARPADDPVRRAMVNRLVRLNNSWWRLAQELRDLLDRRDTLGDFLTLARESRDLEAYSALMTHRLATVLSPDLAFLSRELANSPLGQVWPALREGLRQKAHPLAESLPPDPPQDTLADLIHWQALARLLLTQKREVYKKFSPQKGFPSGFAEILGALSPEFFTRLAGYRDLPPELLYTEEVAALHDLILLLWEAMAVYGDLCRRKSVLDFIDLEMATLKLLAAESPSELLLRLDWRLKHLLVDEFQDTSENQKILLCRLLSGWEAGTGRTLTVVGDPKQSIYGWRKAKLSLFLESRHGLRCESGVIFPLQPLYLTTNFRATRTLITWVNEVFGRTVMKFDQGPDRLVFQAASPSPEAEAGQSPHLALFVDRDSSAARLAEARWLARRLLQALTERARKDETIGVLLFARTHLKVYREALQQAGLSVRVREGLKLADSPAVQHLHNLVKALVRPHDDVAWAALLAGPWGPQPMAVIVRAAQAPGVLWHEKLGALSKEHACPPELTHLIEALREAREQTGRRSLHEILQDFLNRVDAWAGIAGREGAAGVANARAYLDLLAAAESGIPETTFLKADFHLEAAYQPPDPRAQDSPVELLTVHSAKGLEFDWVFLPYLDWQPLKMGGNLPPPFILEEIPGTSSYGLALAPPYWQPTPSLLYLSLRNLRDFRVLAEARRLFYVAATRARKRLLLSGVAGRGDSGQPLPPPHSPLAWLWQHYRPESRLCQGLRTLADPELHLELWQDLPEVEKQEAKPLEIPPSLGFTAEATPYVLVFPSQLAQEGEAGADSEAMSAERDSVSEDRYARLRGEVIHALLETASDGLPLPKAEGVAAALRQGGMARDAAAQAAAEILAEVEACLADPFLAPLLSPDLQAKSEWLVEDTPGAGFIRRGRIDRFVHDGERWWLVDYKTSRPEKGQDWEAFMADEVRKYRPQLIAYRDMAAKAKGLAPEAINAVLYFTVCQRAWIL</sequence>
<evidence type="ECO:0000256" key="5">
    <source>
        <dbReference type="ARBA" id="ARBA00022806"/>
    </source>
</evidence>
<evidence type="ECO:0000256" key="4">
    <source>
        <dbReference type="ARBA" id="ARBA00022801"/>
    </source>
</evidence>
<dbReference type="GO" id="GO:0043138">
    <property type="term" value="F:3'-5' DNA helicase activity"/>
    <property type="evidence" value="ECO:0007669"/>
    <property type="project" value="UniProtKB-EC"/>
</dbReference>
<evidence type="ECO:0000256" key="10">
    <source>
        <dbReference type="ARBA" id="ARBA00023235"/>
    </source>
</evidence>
<organism evidence="17">
    <name type="scientific">Desulfobacca acetoxidans</name>
    <dbReference type="NCBI Taxonomy" id="60893"/>
    <lineage>
        <taxon>Bacteria</taxon>
        <taxon>Pseudomonadati</taxon>
        <taxon>Thermodesulfobacteriota</taxon>
        <taxon>Desulfobaccia</taxon>
        <taxon>Desulfobaccales</taxon>
        <taxon>Desulfobaccaceae</taxon>
        <taxon>Desulfobacca</taxon>
    </lineage>
</organism>
<dbReference type="EC" id="5.6.2.4" evidence="12"/>
<dbReference type="PROSITE" id="PS51198">
    <property type="entry name" value="UVRD_HELICASE_ATP_BIND"/>
    <property type="match status" value="1"/>
</dbReference>
<proteinExistence type="predicted"/>
<evidence type="ECO:0000259" key="15">
    <source>
        <dbReference type="PROSITE" id="PS51198"/>
    </source>
</evidence>
<dbReference type="Pfam" id="PF13361">
    <property type="entry name" value="UvrD_C"/>
    <property type="match status" value="1"/>
</dbReference>
<dbReference type="PROSITE" id="PS51217">
    <property type="entry name" value="UVRD_HELICASE_CTER"/>
    <property type="match status" value="1"/>
</dbReference>
<dbReference type="GO" id="GO:0005829">
    <property type="term" value="C:cytosol"/>
    <property type="evidence" value="ECO:0007669"/>
    <property type="project" value="TreeGrafter"/>
</dbReference>
<gene>
    <name evidence="17" type="ORF">ENV62_05530</name>
</gene>
<keyword evidence="10" id="KW-0413">Isomerase</keyword>
<evidence type="ECO:0000256" key="8">
    <source>
        <dbReference type="ARBA" id="ARBA00023125"/>
    </source>
</evidence>
<feature type="domain" description="UvrD-like helicase C-terminal" evidence="16">
    <location>
        <begin position="506"/>
        <end position="775"/>
    </location>
</feature>
<dbReference type="InterPro" id="IPR000212">
    <property type="entry name" value="DNA_helicase_UvrD/REP"/>
</dbReference>
<dbReference type="GO" id="GO:0003677">
    <property type="term" value="F:DNA binding"/>
    <property type="evidence" value="ECO:0007669"/>
    <property type="project" value="UniProtKB-KW"/>
</dbReference>
<dbReference type="InterPro" id="IPR011335">
    <property type="entry name" value="Restrct_endonuc-II-like"/>
</dbReference>
<evidence type="ECO:0000256" key="12">
    <source>
        <dbReference type="ARBA" id="ARBA00034808"/>
    </source>
</evidence>
<evidence type="ECO:0000259" key="16">
    <source>
        <dbReference type="PROSITE" id="PS51217"/>
    </source>
</evidence>
<reference evidence="17" key="1">
    <citation type="journal article" date="2020" name="mSystems">
        <title>Genome- and Community-Level Interaction Insights into Carbon Utilization and Element Cycling Functions of Hydrothermarchaeota in Hydrothermal Sediment.</title>
        <authorList>
            <person name="Zhou Z."/>
            <person name="Liu Y."/>
            <person name="Xu W."/>
            <person name="Pan J."/>
            <person name="Luo Z.H."/>
            <person name="Li M."/>
        </authorList>
    </citation>
    <scope>NUCLEOTIDE SEQUENCE [LARGE SCALE GENOMIC DNA]</scope>
    <source>
        <strain evidence="17">SpSt-776</strain>
    </source>
</reference>
<dbReference type="Pfam" id="PF00580">
    <property type="entry name" value="UvrD-helicase"/>
    <property type="match status" value="2"/>
</dbReference>
<dbReference type="Gene3D" id="3.40.50.300">
    <property type="entry name" value="P-loop containing nucleotide triphosphate hydrolases"/>
    <property type="match status" value="3"/>
</dbReference>
<keyword evidence="5 14" id="KW-0347">Helicase</keyword>
<evidence type="ECO:0000256" key="2">
    <source>
        <dbReference type="ARBA" id="ARBA00022741"/>
    </source>
</evidence>
<evidence type="ECO:0000313" key="17">
    <source>
        <dbReference type="EMBL" id="HGB14680.1"/>
    </source>
</evidence>
<dbReference type="Gene3D" id="3.90.320.10">
    <property type="match status" value="1"/>
</dbReference>
<dbReference type="GO" id="GO:0004527">
    <property type="term" value="F:exonuclease activity"/>
    <property type="evidence" value="ECO:0007669"/>
    <property type="project" value="UniProtKB-KW"/>
</dbReference>
<keyword evidence="6" id="KW-0269">Exonuclease</keyword>
<dbReference type="Gene3D" id="1.10.486.10">
    <property type="entry name" value="PCRA, domain 4"/>
    <property type="match status" value="1"/>
</dbReference>
<feature type="domain" description="UvrD-like helicase ATP-binding" evidence="15">
    <location>
        <begin position="10"/>
        <end position="493"/>
    </location>
</feature>
<comment type="catalytic activity">
    <reaction evidence="11">
        <text>Couples ATP hydrolysis with the unwinding of duplex DNA by translocating in the 3'-5' direction.</text>
        <dbReference type="EC" id="5.6.2.4"/>
    </reaction>
</comment>
<dbReference type="GO" id="GO:0000725">
    <property type="term" value="P:recombinational repair"/>
    <property type="evidence" value="ECO:0007669"/>
    <property type="project" value="TreeGrafter"/>
</dbReference>
<evidence type="ECO:0000256" key="14">
    <source>
        <dbReference type="PROSITE-ProRule" id="PRU00560"/>
    </source>
</evidence>
<keyword evidence="8" id="KW-0238">DNA-binding</keyword>
<evidence type="ECO:0000256" key="13">
    <source>
        <dbReference type="ARBA" id="ARBA00048988"/>
    </source>
</evidence>